<dbReference type="Pfam" id="PF13961">
    <property type="entry name" value="DUF4219"/>
    <property type="match status" value="1"/>
</dbReference>
<evidence type="ECO:0000259" key="3">
    <source>
        <dbReference type="Pfam" id="PF13961"/>
    </source>
</evidence>
<sequence>MEASRGIVDEVLTKHNYKRWKTLMKNYLVGKDLWSVVEYAAACETRKNAKALHIIQLSCGSKIFHEISGFENAKDVWDHLESLYGSHELRAQPDITVVVEDDNLKNLYKYLEKDDWKSTKQWITSSNGNELDLPPDSFGGTVLHLATSKGCVKIVSGLVRDGRSQLAERQDNNGYTALAFAAHYTGNMDVVRCMVENSGCKNFLGIPAGNDNRGVEIPLLLAAKKGHKEMTHFLYDETRKEYLFDQPYRIRSVLLLERCIKAEIFGVALKLLDYEQKKRFPRESLHAQSLPAQSLRHYKKFEALLTLAQKPSAFYSGCQFGFLQQIIYHLLPSRATNICDNNGDRCRCHESGWCRFSRLILCFLLLLCKPLGIREICEQKRTHEEVNKILKHLQYDIEMFNNSELNKAFVFDAMLEAAKNGIIEFIKAMIEVHHELLWVTDNLNRGIFSYAILHRKLKVFKLIYTDTVKGTRHKTKFQKDVFGNNLLHLAGHLESSLDINNRPGAALQMQLEIQWFEAVKEIVHPKCNEKRNYDGKKPCEVFTETHKELQKAGKEWAMETGRALAVVASFITTITFAAGFTVPGGNNESTGLPIFSNKRQFTIFIIADAVSLFTSATSVLMFIWIQTLSYGEQDFRKRFPCNLLIGLLLLFISVVTMVVSFSAALAIVLNKYQRMHTMFILGGIILGIILVYVLLQLLIEIFPSTIFYPFCWIKK</sequence>
<evidence type="ECO:0008006" key="7">
    <source>
        <dbReference type="Google" id="ProtNLM"/>
    </source>
</evidence>
<dbReference type="InterPro" id="IPR026961">
    <property type="entry name" value="PGG_dom"/>
</dbReference>
<dbReference type="PANTHER" id="PTHR24177">
    <property type="entry name" value="CASKIN"/>
    <property type="match status" value="1"/>
</dbReference>
<name>A0AAN9SVR6_PSOTE</name>
<keyword evidence="2" id="KW-0472">Membrane</keyword>
<dbReference type="InterPro" id="IPR036770">
    <property type="entry name" value="Ankyrin_rpt-contain_sf"/>
</dbReference>
<comment type="subcellular location">
    <subcellularLocation>
        <location evidence="1">Cell membrane</location>
        <topology evidence="1">Peripheral membrane protein</topology>
        <orientation evidence="1">Cytoplasmic side</orientation>
    </subcellularLocation>
</comment>
<evidence type="ECO:0000256" key="1">
    <source>
        <dbReference type="ARBA" id="ARBA00004413"/>
    </source>
</evidence>
<dbReference type="InterPro" id="IPR002110">
    <property type="entry name" value="Ankyrin_rpt"/>
</dbReference>
<feature type="domain" description="DUF4219" evidence="3">
    <location>
        <begin position="12"/>
        <end position="38"/>
    </location>
</feature>
<feature type="transmembrane region" description="Helical" evidence="2">
    <location>
        <begin position="643"/>
        <end position="669"/>
    </location>
</feature>
<feature type="transmembrane region" description="Helical" evidence="2">
    <location>
        <begin position="601"/>
        <end position="623"/>
    </location>
</feature>
<feature type="domain" description="PGG" evidence="4">
    <location>
        <begin position="555"/>
        <end position="667"/>
    </location>
</feature>
<keyword evidence="2" id="KW-0812">Transmembrane</keyword>
<dbReference type="SMART" id="SM00248">
    <property type="entry name" value="ANK"/>
    <property type="match status" value="3"/>
</dbReference>
<feature type="transmembrane region" description="Helical" evidence="2">
    <location>
        <begin position="675"/>
        <end position="695"/>
    </location>
</feature>
<dbReference type="EMBL" id="JAYMYS010000002">
    <property type="protein sequence ID" value="KAK7407126.1"/>
    <property type="molecule type" value="Genomic_DNA"/>
</dbReference>
<proteinExistence type="predicted"/>
<gene>
    <name evidence="5" type="ORF">VNO78_08776</name>
</gene>
<evidence type="ECO:0000313" key="6">
    <source>
        <dbReference type="Proteomes" id="UP001386955"/>
    </source>
</evidence>
<protein>
    <recommendedName>
        <fullName evidence="7">PGG domain-containing protein</fullName>
    </recommendedName>
</protein>
<organism evidence="5 6">
    <name type="scientific">Psophocarpus tetragonolobus</name>
    <name type="common">Winged bean</name>
    <name type="synonym">Dolichos tetragonolobus</name>
    <dbReference type="NCBI Taxonomy" id="3891"/>
    <lineage>
        <taxon>Eukaryota</taxon>
        <taxon>Viridiplantae</taxon>
        <taxon>Streptophyta</taxon>
        <taxon>Embryophyta</taxon>
        <taxon>Tracheophyta</taxon>
        <taxon>Spermatophyta</taxon>
        <taxon>Magnoliopsida</taxon>
        <taxon>eudicotyledons</taxon>
        <taxon>Gunneridae</taxon>
        <taxon>Pentapetalae</taxon>
        <taxon>rosids</taxon>
        <taxon>fabids</taxon>
        <taxon>Fabales</taxon>
        <taxon>Fabaceae</taxon>
        <taxon>Papilionoideae</taxon>
        <taxon>50 kb inversion clade</taxon>
        <taxon>NPAAA clade</taxon>
        <taxon>indigoferoid/millettioid clade</taxon>
        <taxon>Phaseoleae</taxon>
        <taxon>Psophocarpus</taxon>
    </lineage>
</organism>
<accession>A0AAN9SVR6</accession>
<evidence type="ECO:0000313" key="5">
    <source>
        <dbReference type="EMBL" id="KAK7407126.1"/>
    </source>
</evidence>
<reference evidence="5 6" key="1">
    <citation type="submission" date="2024-01" db="EMBL/GenBank/DDBJ databases">
        <title>The genomes of 5 underutilized Papilionoideae crops provide insights into root nodulation and disease resistanc.</title>
        <authorList>
            <person name="Jiang F."/>
        </authorList>
    </citation>
    <scope>NUCLEOTIDE SEQUENCE [LARGE SCALE GENOMIC DNA]</scope>
    <source>
        <strain evidence="5">DUOXIRENSHENG_FW03</strain>
        <tissue evidence="5">Leaves</tissue>
    </source>
</reference>
<evidence type="ECO:0000259" key="4">
    <source>
        <dbReference type="Pfam" id="PF13962"/>
    </source>
</evidence>
<dbReference type="InterPro" id="IPR025314">
    <property type="entry name" value="DUF4219"/>
</dbReference>
<dbReference type="Pfam" id="PF13962">
    <property type="entry name" value="PGG"/>
    <property type="match status" value="1"/>
</dbReference>
<comment type="caution">
    <text evidence="5">The sequence shown here is derived from an EMBL/GenBank/DDBJ whole genome shotgun (WGS) entry which is preliminary data.</text>
</comment>
<dbReference type="GO" id="GO:0005886">
    <property type="term" value="C:plasma membrane"/>
    <property type="evidence" value="ECO:0007669"/>
    <property type="project" value="UniProtKB-SubCell"/>
</dbReference>
<dbReference type="Pfam" id="PF12796">
    <property type="entry name" value="Ank_2"/>
    <property type="match status" value="1"/>
</dbReference>
<dbReference type="AlphaFoldDB" id="A0AAN9SVR6"/>
<evidence type="ECO:0000256" key="2">
    <source>
        <dbReference type="SAM" id="Phobius"/>
    </source>
</evidence>
<feature type="transmembrane region" description="Helical" evidence="2">
    <location>
        <begin position="563"/>
        <end position="581"/>
    </location>
</feature>
<dbReference type="Proteomes" id="UP001386955">
    <property type="component" value="Unassembled WGS sequence"/>
</dbReference>
<dbReference type="SUPFAM" id="SSF48403">
    <property type="entry name" value="Ankyrin repeat"/>
    <property type="match status" value="1"/>
</dbReference>
<dbReference type="PANTHER" id="PTHR24177:SF329">
    <property type="entry name" value="ANKYRIN REPEAT PROTEIN"/>
    <property type="match status" value="1"/>
</dbReference>
<keyword evidence="6" id="KW-1185">Reference proteome</keyword>
<dbReference type="Gene3D" id="1.25.40.20">
    <property type="entry name" value="Ankyrin repeat-containing domain"/>
    <property type="match status" value="1"/>
</dbReference>
<keyword evidence="2" id="KW-1133">Transmembrane helix</keyword>